<sequence>MAATHPEDLVLEYDMLQLVDGDESDTSHLYDVTASPVDSSDVEELFANCSDGASSTEATTCKISCASLACASASASCRTTLALSSPEVETNTPNDFAAFLLDGEQFLRDMEKVVKIGLETQKYFTALEQSDGAIDLNAFSDLEIPASPCPSAPSSVGDSPHRNDRGDFGCEYQDSRNGHDPSCSTLPHSDSIFSIMSETSSLGHTTDGSVTTSPVPSIDELKLLEKEVKYLDAQKDYLQTRVTSSRRRRLSIKQRRPNEQSNRSVKSQEEKQLLLELVTQQQVYQDNFKAMLVFAPVNDVRLALMTPMESYIHLNANLHDRRQTILSLREEKLAMTYKFIEHKATGLDWTQPHQYSDVFEKFGKQYCVNFAISKYEGVSVFQVGRALYEQIAGNDEAMNRAMGSTTIRESIDTIKCNFMHQRIVSSMQWEDDKTEKMPDMESNAIFYCQFGDNSAILATDYIDRDELHPYDTSNRIRKDISSGVVLSSHVDDNGMKYVVMKRYLLAKYHMYPHKVTQQQQDRYFADIPKCQDTMKSLMIDRLQRNGDGMCGRED</sequence>
<dbReference type="Proteomes" id="UP000294530">
    <property type="component" value="Unassembled WGS sequence"/>
</dbReference>
<reference evidence="2 3" key="1">
    <citation type="journal article" date="2021" name="Genome Biol.">
        <title>AFLAP: assembly-free linkage analysis pipeline using k-mers from genome sequencing data.</title>
        <authorList>
            <person name="Fletcher K."/>
            <person name="Zhang L."/>
            <person name="Gil J."/>
            <person name="Han R."/>
            <person name="Cavanaugh K."/>
            <person name="Michelmore R."/>
        </authorList>
    </citation>
    <scope>NUCLEOTIDE SEQUENCE [LARGE SCALE GENOMIC DNA]</scope>
    <source>
        <strain evidence="2 3">SF5</strain>
    </source>
</reference>
<dbReference type="RefSeq" id="XP_067820977.1">
    <property type="nucleotide sequence ID" value="XM_067960592.1"/>
</dbReference>
<evidence type="ECO:0000256" key="1">
    <source>
        <dbReference type="SAM" id="MobiDB-lite"/>
    </source>
</evidence>
<feature type="compositionally biased region" description="Basic residues" evidence="1">
    <location>
        <begin position="244"/>
        <end position="255"/>
    </location>
</feature>
<proteinExistence type="predicted"/>
<keyword evidence="3" id="KW-1185">Reference proteome</keyword>
<dbReference type="OrthoDB" id="115131at2759"/>
<dbReference type="KEGG" id="blac:94346263"/>
<organism evidence="2 3">
    <name type="scientific">Bremia lactucae</name>
    <name type="common">Lettuce downy mildew</name>
    <dbReference type="NCBI Taxonomy" id="4779"/>
    <lineage>
        <taxon>Eukaryota</taxon>
        <taxon>Sar</taxon>
        <taxon>Stramenopiles</taxon>
        <taxon>Oomycota</taxon>
        <taxon>Peronosporomycetes</taxon>
        <taxon>Peronosporales</taxon>
        <taxon>Peronosporaceae</taxon>
        <taxon>Bremia</taxon>
    </lineage>
</organism>
<dbReference type="EMBL" id="SHOA02000015">
    <property type="protein sequence ID" value="TDH71478.1"/>
    <property type="molecule type" value="Genomic_DNA"/>
</dbReference>
<evidence type="ECO:0000313" key="2">
    <source>
        <dbReference type="EMBL" id="TDH71478.1"/>
    </source>
</evidence>
<protein>
    <submittedName>
        <fullName evidence="2">Uncharacterized protein</fullName>
    </submittedName>
</protein>
<gene>
    <name evidence="2" type="ORF">CCR75_002495</name>
</gene>
<name>A0A976FR67_BRELC</name>
<comment type="caution">
    <text evidence="2">The sequence shown here is derived from an EMBL/GenBank/DDBJ whole genome shotgun (WGS) entry which is preliminary data.</text>
</comment>
<evidence type="ECO:0000313" key="3">
    <source>
        <dbReference type="Proteomes" id="UP000294530"/>
    </source>
</evidence>
<dbReference type="AlphaFoldDB" id="A0A976FR67"/>
<accession>A0A976FR67</accession>
<feature type="region of interest" description="Disordered" evidence="1">
    <location>
        <begin position="242"/>
        <end position="267"/>
    </location>
</feature>
<dbReference type="GeneID" id="94346263"/>